<evidence type="ECO:0000259" key="11">
    <source>
        <dbReference type="PROSITE" id="PS50929"/>
    </source>
</evidence>
<dbReference type="GO" id="GO:0016887">
    <property type="term" value="F:ATP hydrolysis activity"/>
    <property type="evidence" value="ECO:0007669"/>
    <property type="project" value="InterPro"/>
</dbReference>
<feature type="domain" description="ABC transmembrane type-1" evidence="11">
    <location>
        <begin position="980"/>
        <end position="1259"/>
    </location>
</feature>
<keyword evidence="5" id="KW-0547">Nucleotide-binding</keyword>
<dbReference type="InterPro" id="IPR003593">
    <property type="entry name" value="AAA+_ATPase"/>
</dbReference>
<evidence type="ECO:0000256" key="3">
    <source>
        <dbReference type="ARBA" id="ARBA00022519"/>
    </source>
</evidence>
<evidence type="ECO:0000256" key="1">
    <source>
        <dbReference type="ARBA" id="ARBA00004651"/>
    </source>
</evidence>
<dbReference type="InterPro" id="IPR027417">
    <property type="entry name" value="P-loop_NTPase"/>
</dbReference>
<feature type="transmembrane region" description="Helical" evidence="9">
    <location>
        <begin position="1014"/>
        <end position="1032"/>
    </location>
</feature>
<feature type="transmembrane region" description="Helical" evidence="9">
    <location>
        <begin position="109"/>
        <end position="129"/>
    </location>
</feature>
<keyword evidence="3" id="KW-0997">Cell inner membrane</keyword>
<feature type="transmembrane region" description="Helical" evidence="9">
    <location>
        <begin position="20"/>
        <end position="45"/>
    </location>
</feature>
<feature type="domain" description="ABC transmembrane type-1" evidence="11">
    <location>
        <begin position="232"/>
        <end position="511"/>
    </location>
</feature>
<evidence type="ECO:0000256" key="6">
    <source>
        <dbReference type="ARBA" id="ARBA00022840"/>
    </source>
</evidence>
<dbReference type="PROSITE" id="PS50893">
    <property type="entry name" value="ABC_TRANSPORTER_2"/>
    <property type="match status" value="2"/>
</dbReference>
<keyword evidence="8 9" id="KW-0472">Membrane</keyword>
<dbReference type="PANTHER" id="PTHR24221">
    <property type="entry name" value="ATP-BINDING CASSETTE SUB-FAMILY B"/>
    <property type="match status" value="1"/>
</dbReference>
<evidence type="ECO:0000256" key="7">
    <source>
        <dbReference type="ARBA" id="ARBA00022989"/>
    </source>
</evidence>
<feature type="domain" description="ABC transporter" evidence="10">
    <location>
        <begin position="553"/>
        <end position="788"/>
    </location>
</feature>
<evidence type="ECO:0000256" key="2">
    <source>
        <dbReference type="ARBA" id="ARBA00022475"/>
    </source>
</evidence>
<dbReference type="PANTHER" id="PTHR24221:SF248">
    <property type="entry name" value="ABC TRANSPORTER TRANSMEMBRANE REGION"/>
    <property type="match status" value="1"/>
</dbReference>
<dbReference type="Gene3D" id="1.20.1560.10">
    <property type="entry name" value="ABC transporter type 1, transmembrane domain"/>
    <property type="match status" value="2"/>
</dbReference>
<dbReference type="InterPro" id="IPR003439">
    <property type="entry name" value="ABC_transporter-like_ATP-bd"/>
</dbReference>
<feature type="domain" description="ABC transporter" evidence="10">
    <location>
        <begin position="1293"/>
        <end position="1524"/>
    </location>
</feature>
<name>A0A210RY27_9BURK</name>
<dbReference type="GO" id="GO:0005886">
    <property type="term" value="C:plasma membrane"/>
    <property type="evidence" value="ECO:0007669"/>
    <property type="project" value="UniProtKB-SubCell"/>
</dbReference>
<dbReference type="Proteomes" id="UP000196880">
    <property type="component" value="Unassembled WGS sequence"/>
</dbReference>
<dbReference type="Gene3D" id="3.90.70.10">
    <property type="entry name" value="Cysteine proteinases"/>
    <property type="match status" value="1"/>
</dbReference>
<keyword evidence="2" id="KW-1003">Cell membrane</keyword>
<feature type="transmembrane region" description="Helical" evidence="9">
    <location>
        <begin position="1230"/>
        <end position="1252"/>
    </location>
</feature>
<dbReference type="SUPFAM" id="SSF52540">
    <property type="entry name" value="P-loop containing nucleoside triphosphate hydrolases"/>
    <property type="match status" value="2"/>
</dbReference>
<dbReference type="SUPFAM" id="SSF90123">
    <property type="entry name" value="ABC transporter transmembrane region"/>
    <property type="match status" value="2"/>
</dbReference>
<evidence type="ECO:0000313" key="13">
    <source>
        <dbReference type="Proteomes" id="UP000196880"/>
    </source>
</evidence>
<comment type="subcellular location">
    <subcellularLocation>
        <location evidence="1">Cell membrane</location>
        <topology evidence="1">Multi-pass membrane protein</topology>
    </subcellularLocation>
</comment>
<gene>
    <name evidence="12" type="ORF">B6A14_09210</name>
</gene>
<feature type="transmembrane region" description="Helical" evidence="9">
    <location>
        <begin position="266"/>
        <end position="286"/>
    </location>
</feature>
<proteinExistence type="predicted"/>
<evidence type="ECO:0000256" key="8">
    <source>
        <dbReference type="ARBA" id="ARBA00023136"/>
    </source>
</evidence>
<dbReference type="Pfam" id="PF00664">
    <property type="entry name" value="ABC_membrane"/>
    <property type="match status" value="2"/>
</dbReference>
<accession>A0A210RY27</accession>
<comment type="caution">
    <text evidence="12">The sequence shown here is derived from an EMBL/GenBank/DDBJ whole genome shotgun (WGS) entry which is preliminary data.</text>
</comment>
<dbReference type="RefSeq" id="WP_087910158.1">
    <property type="nucleotide sequence ID" value="NZ_NAIA01000003.1"/>
</dbReference>
<dbReference type="Pfam" id="PF00005">
    <property type="entry name" value="ABC_tran"/>
    <property type="match status" value="2"/>
</dbReference>
<dbReference type="OrthoDB" id="8554730at2"/>
<keyword evidence="4 9" id="KW-0812">Transmembrane</keyword>
<feature type="transmembrane region" description="Helical" evidence="9">
    <location>
        <begin position="1115"/>
        <end position="1134"/>
    </location>
</feature>
<protein>
    <recommendedName>
        <fullName evidence="14">ABC transporter</fullName>
    </recommendedName>
</protein>
<dbReference type="GO" id="GO:0140359">
    <property type="term" value="F:ABC-type transporter activity"/>
    <property type="evidence" value="ECO:0007669"/>
    <property type="project" value="InterPro"/>
</dbReference>
<sequence>MNSFLSNLFTGLKKVVGAISAPIIGLLGGLLIILFTVFWWTFNLFDKAILAFVKASQLVVPKAIQIILAVISGFKSLVTSISNTSIRIWNALPGVVRGLLSPLGLIAKPVWLLLAWIFTGIETVIHTVFNDVQKLRGSAHSSWKSVKAKGGLDDLSIAQRKQELADQYSADAIYTRLSRRLEEFQATSERELAAFFADLKTVWQRYQDARHNKSPHNAVSQMSPFDQERNTILVASIIINILALAFPLLMLQLYDRILPRQSSDTLVIFAVGVGLAVALESMIRVLRSFATAWISARFEHRAYLSLADRLLAEPLHDFERKGTGAIMEDFKSVSTLKYHYSGQTFQQLMDLPFTILYVLIVFLISPWVGLLLMAGYSVFVFITWKNGREDPALIKDQKEGDLRRANFLNEILKNVHTLKSMTMESLMLRRYERLQESCAKMMARMTYALDMSSGIGNVFSPLMTVLVVALGAYLVIIGRLSNGELAACVLLGMRSLAPLQRLGGMWAKYQQDEVLRDKLAKALDNGSLPTQVQDDVVDALAKTIEVESKPADLKLTNVTYQFPAIERPLFQNLSLHVRAGECIAIGGHGGAGRSTLLQLMSGIIQPQSGDVLFNDINLKALPIDSFTKQIAYLPQKAVMFEGSLLDNATVYDAGRVDDALRIAKELGLADFVSKMPRGWDSIVGDMAADSMPPGYRQRIAIVRALSSNPNIVLFDDASSAMDSEGDSLLLKYLESIRGKVTLVLVSERPSFLRMADRKLILQDGQLIEAPEGGFNTLRDVSQGSGMVASIPAFTPRQQLPASYQPLSAAAFFQSPFKQGGLATRKWERMHETVSGNFKDETDFSGCLSLLLKLMNSQDSARAVAESLPYFTDNLDLTGFQNAMAQLNYKMSDVECRLSEIDSRALPCLFIPNEGKAFVVLGRIGNQLRVGQDSVTEPRLESNLGMEGRAYFYERAEFKLPDNKSWVAHTLYRFSPLIGQATISSLVSGVVIMSGSLFLMVVYSTIIPSGALDTLFYLSLGAFIALAFSYFFIRQRASILSYISGRIEYLFGTAILQHVLAMPPSYTERASVGSQTARLQSFEGIRDLFTGPIASTLLETPATLVLLIGLSIINPIALLLFVIMVVVYTGLFFIFSRRTNDSVIDVSRTSTKRTEFLIEMTSKMRYIRESGAQYLWLERLRETSASATMASFKAEKLSSLLVGISYFVMMLAALLIVSFTTPAVIDQTLSSGALIASMMLMWRVLTPLQTAFVNMTRLERIRSATRQIDTLMRIQGERQENAASPIARGLEGRIEFARVSFRYSLNVDPALIGVEFRVQPGEMVAISGPNGGGKSTLLKMLLGMYQPQAGSILIDGVDIRQLDSQELRRLIGYAPQDMQFFRATIAQNLRLARPDATNDEVYQALDMAGALDTVLSLPRGIDYRLGDNTNELPSGLKQKLLLARTYLTRAPIMIFDEPGSGLDPEGDAKFVEALKALKGNTTVLFISHRPSHIRLADTLLVFDKGYLRAAGPPSELLKQPTNAAA</sequence>
<evidence type="ECO:0000256" key="4">
    <source>
        <dbReference type="ARBA" id="ARBA00022692"/>
    </source>
</evidence>
<dbReference type="EMBL" id="NAIA01000003">
    <property type="protein sequence ID" value="OWF65925.1"/>
    <property type="molecule type" value="Genomic_DNA"/>
</dbReference>
<feature type="transmembrane region" description="Helical" evidence="9">
    <location>
        <begin position="1199"/>
        <end position="1224"/>
    </location>
</feature>
<dbReference type="GO" id="GO:0005524">
    <property type="term" value="F:ATP binding"/>
    <property type="evidence" value="ECO:0007669"/>
    <property type="project" value="UniProtKB-KW"/>
</dbReference>
<evidence type="ECO:0000256" key="9">
    <source>
        <dbReference type="SAM" id="Phobius"/>
    </source>
</evidence>
<feature type="transmembrane region" description="Helical" evidence="9">
    <location>
        <begin position="355"/>
        <end position="382"/>
    </location>
</feature>
<keyword evidence="6" id="KW-0067">ATP-binding</keyword>
<evidence type="ECO:0008006" key="14">
    <source>
        <dbReference type="Google" id="ProtNLM"/>
    </source>
</evidence>
<dbReference type="InterPro" id="IPR036640">
    <property type="entry name" value="ABC1_TM_sf"/>
</dbReference>
<evidence type="ECO:0000256" key="5">
    <source>
        <dbReference type="ARBA" id="ARBA00022741"/>
    </source>
</evidence>
<keyword evidence="7 9" id="KW-1133">Transmembrane helix</keyword>
<dbReference type="GO" id="GO:0034040">
    <property type="term" value="F:ATPase-coupled lipid transmembrane transporter activity"/>
    <property type="evidence" value="ECO:0007669"/>
    <property type="project" value="TreeGrafter"/>
</dbReference>
<feature type="transmembrane region" description="Helical" evidence="9">
    <location>
        <begin position="982"/>
        <end position="1002"/>
    </location>
</feature>
<evidence type="ECO:0000313" key="12">
    <source>
        <dbReference type="EMBL" id="OWF65925.1"/>
    </source>
</evidence>
<dbReference type="PROSITE" id="PS50929">
    <property type="entry name" value="ABC_TM1F"/>
    <property type="match status" value="2"/>
</dbReference>
<keyword evidence="13" id="KW-1185">Reference proteome</keyword>
<evidence type="ECO:0000259" key="10">
    <source>
        <dbReference type="PROSITE" id="PS50893"/>
    </source>
</evidence>
<dbReference type="Gene3D" id="3.40.50.300">
    <property type="entry name" value="P-loop containing nucleotide triphosphate hydrolases"/>
    <property type="match status" value="2"/>
</dbReference>
<feature type="transmembrane region" description="Helical" evidence="9">
    <location>
        <begin position="458"/>
        <end position="476"/>
    </location>
</feature>
<dbReference type="InterPro" id="IPR039421">
    <property type="entry name" value="Type_1_exporter"/>
</dbReference>
<dbReference type="SMART" id="SM00382">
    <property type="entry name" value="AAA"/>
    <property type="match status" value="2"/>
</dbReference>
<organism evidence="12 13">
    <name type="scientific">Polynucleobacter hirudinilacicola</name>
    <dbReference type="NCBI Taxonomy" id="1743166"/>
    <lineage>
        <taxon>Bacteria</taxon>
        <taxon>Pseudomonadati</taxon>
        <taxon>Pseudomonadota</taxon>
        <taxon>Betaproteobacteria</taxon>
        <taxon>Burkholderiales</taxon>
        <taxon>Burkholderiaceae</taxon>
        <taxon>Polynucleobacter</taxon>
    </lineage>
</organism>
<feature type="transmembrane region" description="Helical" evidence="9">
    <location>
        <begin position="232"/>
        <end position="254"/>
    </location>
</feature>
<reference evidence="12 13" key="1">
    <citation type="submission" date="2017-03" db="EMBL/GenBank/DDBJ databases">
        <title>New species Polynucleobacter sp. MWH-EgelM1-30-B4.</title>
        <authorList>
            <person name="Hahn M.W."/>
        </authorList>
    </citation>
    <scope>NUCLEOTIDE SEQUENCE [LARGE SCALE GENOMIC DNA]</scope>
    <source>
        <strain evidence="12 13">MWH-EgelM1-30-B4</strain>
    </source>
</reference>
<dbReference type="InterPro" id="IPR011527">
    <property type="entry name" value="ABC1_TM_dom"/>
</dbReference>